<comment type="caution">
    <text evidence="3">The sequence shown here is derived from an EMBL/GenBank/DDBJ whole genome shotgun (WGS) entry which is preliminary data.</text>
</comment>
<proteinExistence type="predicted"/>
<evidence type="ECO:0000313" key="3">
    <source>
        <dbReference type="EMBL" id="MDQ0439471.1"/>
    </source>
</evidence>
<feature type="chain" id="PRO_5046077868" description="DUF2937 family protein" evidence="2">
    <location>
        <begin position="22"/>
        <end position="176"/>
    </location>
</feature>
<keyword evidence="1" id="KW-0472">Membrane</keyword>
<dbReference type="Pfam" id="PF11157">
    <property type="entry name" value="DUF2937"/>
    <property type="match status" value="1"/>
</dbReference>
<dbReference type="InterPro" id="IPR022584">
    <property type="entry name" value="DUF2937"/>
</dbReference>
<dbReference type="Proteomes" id="UP001241603">
    <property type="component" value="Unassembled WGS sequence"/>
</dbReference>
<organism evidence="3 4">
    <name type="scientific">Kaistia dalseonensis</name>
    <dbReference type="NCBI Taxonomy" id="410840"/>
    <lineage>
        <taxon>Bacteria</taxon>
        <taxon>Pseudomonadati</taxon>
        <taxon>Pseudomonadota</taxon>
        <taxon>Alphaproteobacteria</taxon>
        <taxon>Hyphomicrobiales</taxon>
        <taxon>Kaistiaceae</taxon>
        <taxon>Kaistia</taxon>
    </lineage>
</organism>
<feature type="transmembrane region" description="Helical" evidence="1">
    <location>
        <begin position="132"/>
        <end position="156"/>
    </location>
</feature>
<protein>
    <recommendedName>
        <fullName evidence="5">DUF2937 family protein</fullName>
    </recommendedName>
</protein>
<reference evidence="3 4" key="1">
    <citation type="submission" date="2023-07" db="EMBL/GenBank/DDBJ databases">
        <title>Genomic Encyclopedia of Type Strains, Phase IV (KMG-IV): sequencing the most valuable type-strain genomes for metagenomic binning, comparative biology and taxonomic classification.</title>
        <authorList>
            <person name="Goeker M."/>
        </authorList>
    </citation>
    <scope>NUCLEOTIDE SEQUENCE [LARGE SCALE GENOMIC DNA]</scope>
    <source>
        <strain evidence="3 4">B6-8</strain>
    </source>
</reference>
<feature type="signal peptide" evidence="2">
    <location>
        <begin position="1"/>
        <end position="21"/>
    </location>
</feature>
<name>A0ABU0HAY2_9HYPH</name>
<keyword evidence="2" id="KW-0732">Signal</keyword>
<dbReference type="RefSeq" id="WP_266350349.1">
    <property type="nucleotide sequence ID" value="NZ_JAPKNG010000005.1"/>
</dbReference>
<sequence>MIGRSLAMATALFCGFAASQAPEFAQQYRQRLGGAVDELGRVVRDFDRDAGNAGLDRQKAVAAMKSSDQTFIQLRGASVEAAINRYGRLSAQYADFERNGPLGRVRALIEAPDQPLLRATLDHYEPAVPTNLAGLVMAGLGFLLVYLVLAPLAWLLRPRRRRERPRRRWFPEEEPF</sequence>
<dbReference type="EMBL" id="JAUSVO010000005">
    <property type="protein sequence ID" value="MDQ0439471.1"/>
    <property type="molecule type" value="Genomic_DNA"/>
</dbReference>
<gene>
    <name evidence="3" type="ORF">QO014_003872</name>
</gene>
<evidence type="ECO:0000256" key="2">
    <source>
        <dbReference type="SAM" id="SignalP"/>
    </source>
</evidence>
<keyword evidence="1" id="KW-1133">Transmembrane helix</keyword>
<keyword evidence="1" id="KW-0812">Transmembrane</keyword>
<accession>A0ABU0HAY2</accession>
<evidence type="ECO:0000313" key="4">
    <source>
        <dbReference type="Proteomes" id="UP001241603"/>
    </source>
</evidence>
<evidence type="ECO:0008006" key="5">
    <source>
        <dbReference type="Google" id="ProtNLM"/>
    </source>
</evidence>
<keyword evidence="4" id="KW-1185">Reference proteome</keyword>
<evidence type="ECO:0000256" key="1">
    <source>
        <dbReference type="SAM" id="Phobius"/>
    </source>
</evidence>